<dbReference type="Proteomes" id="UP000249082">
    <property type="component" value="Unassembled WGS sequence"/>
</dbReference>
<gene>
    <name evidence="2" type="ORF">DI555_07110</name>
</gene>
<protein>
    <submittedName>
        <fullName evidence="2">Uncharacterized protein</fullName>
    </submittedName>
</protein>
<evidence type="ECO:0000313" key="2">
    <source>
        <dbReference type="EMBL" id="PZQ55789.1"/>
    </source>
</evidence>
<feature type="compositionally biased region" description="Pro residues" evidence="1">
    <location>
        <begin position="147"/>
        <end position="160"/>
    </location>
</feature>
<dbReference type="AlphaFoldDB" id="A0A2W5NUS6"/>
<evidence type="ECO:0000256" key="1">
    <source>
        <dbReference type="SAM" id="MobiDB-lite"/>
    </source>
</evidence>
<reference evidence="2 3" key="1">
    <citation type="submission" date="2017-08" db="EMBL/GenBank/DDBJ databases">
        <title>Infants hospitalized years apart are colonized by the same room-sourced microbial strains.</title>
        <authorList>
            <person name="Brooks B."/>
            <person name="Olm M.R."/>
            <person name="Firek B.A."/>
            <person name="Baker R."/>
            <person name="Thomas B.C."/>
            <person name="Morowitz M.J."/>
            <person name="Banfield J.F."/>
        </authorList>
    </citation>
    <scope>NUCLEOTIDE SEQUENCE [LARGE SCALE GENOMIC DNA]</scope>
    <source>
        <strain evidence="2">S2_005_002_R2_33</strain>
    </source>
</reference>
<sequence length="160" mass="16972">MLHLKTAAGERLEIPAGCIIAVMRPCDGINPSAIMYDMGAGPAVDQLSDQYGFVKKTVLDAGGMINPIEVKIIEAVLVGEGEEAATVLQQGRMIFARSRIEGRREVLDDPNGIHAGLFVNLTGQTMRINVADTLDELDGLEAGDVPITPPIPMPLPPEGA</sequence>
<feature type="region of interest" description="Disordered" evidence="1">
    <location>
        <begin position="141"/>
        <end position="160"/>
    </location>
</feature>
<dbReference type="EMBL" id="QFPX01000005">
    <property type="protein sequence ID" value="PZQ55789.1"/>
    <property type="molecule type" value="Genomic_DNA"/>
</dbReference>
<comment type="caution">
    <text evidence="2">The sequence shown here is derived from an EMBL/GenBank/DDBJ whole genome shotgun (WGS) entry which is preliminary data.</text>
</comment>
<organism evidence="2 3">
    <name type="scientific">Novosphingobium pentaromativorans</name>
    <dbReference type="NCBI Taxonomy" id="205844"/>
    <lineage>
        <taxon>Bacteria</taxon>
        <taxon>Pseudomonadati</taxon>
        <taxon>Pseudomonadota</taxon>
        <taxon>Alphaproteobacteria</taxon>
        <taxon>Sphingomonadales</taxon>
        <taxon>Sphingomonadaceae</taxon>
        <taxon>Novosphingobium</taxon>
    </lineage>
</organism>
<proteinExistence type="predicted"/>
<name>A0A2W5NUS6_9SPHN</name>
<accession>A0A2W5NUS6</accession>
<evidence type="ECO:0000313" key="3">
    <source>
        <dbReference type="Proteomes" id="UP000249082"/>
    </source>
</evidence>